<evidence type="ECO:0000256" key="2">
    <source>
        <dbReference type="ARBA" id="ARBA00005988"/>
    </source>
</evidence>
<organism evidence="14">
    <name type="scientific">Thrips palmi</name>
    <name type="common">Melon thrips</name>
    <dbReference type="NCBI Taxonomy" id="161013"/>
    <lineage>
        <taxon>Eukaryota</taxon>
        <taxon>Metazoa</taxon>
        <taxon>Ecdysozoa</taxon>
        <taxon>Arthropoda</taxon>
        <taxon>Hexapoda</taxon>
        <taxon>Insecta</taxon>
        <taxon>Pterygota</taxon>
        <taxon>Neoptera</taxon>
        <taxon>Paraneoptera</taxon>
        <taxon>Thysanoptera</taxon>
        <taxon>Terebrantia</taxon>
        <taxon>Thripoidea</taxon>
        <taxon>Thripidae</taxon>
        <taxon>Thrips</taxon>
    </lineage>
</organism>
<comment type="similarity">
    <text evidence="2 10">Belongs to the peptidase M14 family.</text>
</comment>
<gene>
    <name evidence="14" type="primary">LOC117644456</name>
</gene>
<dbReference type="PANTHER" id="PTHR11705:SF140">
    <property type="entry name" value="FI02848P-RELATED"/>
    <property type="match status" value="1"/>
</dbReference>
<dbReference type="PANTHER" id="PTHR11705">
    <property type="entry name" value="PROTEASE FAMILY M14 CARBOXYPEPTIDASE A,B"/>
    <property type="match status" value="1"/>
</dbReference>
<feature type="signal peptide" evidence="11">
    <location>
        <begin position="1"/>
        <end position="19"/>
    </location>
</feature>
<keyword evidence="4" id="KW-0645">Protease</keyword>
<proteinExistence type="inferred from homology"/>
<comment type="cofactor">
    <cofactor evidence="1">
        <name>Zn(2+)</name>
        <dbReference type="ChEBI" id="CHEBI:29105"/>
    </cofactor>
</comment>
<evidence type="ECO:0000256" key="4">
    <source>
        <dbReference type="ARBA" id="ARBA00022670"/>
    </source>
</evidence>
<protein>
    <submittedName>
        <fullName evidence="14">Carboxypeptidase B-like</fullName>
    </submittedName>
</protein>
<evidence type="ECO:0000256" key="6">
    <source>
        <dbReference type="ARBA" id="ARBA00022729"/>
    </source>
</evidence>
<evidence type="ECO:0000256" key="7">
    <source>
        <dbReference type="ARBA" id="ARBA00022801"/>
    </source>
</evidence>
<keyword evidence="8" id="KW-0862">Zinc</keyword>
<evidence type="ECO:0000256" key="9">
    <source>
        <dbReference type="ARBA" id="ARBA00023049"/>
    </source>
</evidence>
<evidence type="ECO:0000313" key="14">
    <source>
        <dbReference type="RefSeq" id="XP_034239853.1"/>
    </source>
</evidence>
<feature type="chain" id="PRO_5028461313" evidence="11">
    <location>
        <begin position="20"/>
        <end position="341"/>
    </location>
</feature>
<keyword evidence="7" id="KW-0378">Hydrolase</keyword>
<reference evidence="14" key="1">
    <citation type="submission" date="2025-08" db="UniProtKB">
        <authorList>
            <consortium name="RefSeq"/>
        </authorList>
    </citation>
    <scope>IDENTIFICATION</scope>
    <source>
        <tissue evidence="14">Total insect</tissue>
    </source>
</reference>
<dbReference type="SMART" id="SM00631">
    <property type="entry name" value="Zn_pept"/>
    <property type="match status" value="1"/>
</dbReference>
<dbReference type="GO" id="GO:0008270">
    <property type="term" value="F:zinc ion binding"/>
    <property type="evidence" value="ECO:0007669"/>
    <property type="project" value="InterPro"/>
</dbReference>
<dbReference type="KEGG" id="tpal:117644456"/>
<feature type="active site" description="Proton donor/acceptor" evidence="10">
    <location>
        <position position="298"/>
    </location>
</feature>
<evidence type="ECO:0000256" key="5">
    <source>
        <dbReference type="ARBA" id="ARBA00022723"/>
    </source>
</evidence>
<keyword evidence="6 11" id="KW-0732">Signal</keyword>
<sequence length="341" mass="37045">MAPFGLLIVVLLAAVGVESSTHISRRAVAAGQVTFTQYMSYAETEAYLRALKERYPTLVTVGSVGRSVEGREIYYARVSSGGANNPIMLVDALMHAREWITLPPVLYFLEALVQDATLRAGLDVVVVPILNPDGYEYSRTKDRMWRKNRGATSKKNCVGVDLNRNFDYHWADFRSNKGASSDPCELTYAGPKAASEPETVIYQTFIRNLNAGKRVKMYVNIHNPEQSIYLPWGYSATAPKLPDAAPLTTIAKEVNNALVAGGAKSDKIEAMAADYPATGTVSDWVRGVAGVAQSFCMELPAGGPDKQQGFAVPPSSILATSKQTLGALKVFVKYAKKPLSQ</sequence>
<keyword evidence="5" id="KW-0479">Metal-binding</keyword>
<dbReference type="GO" id="GO:0005615">
    <property type="term" value="C:extracellular space"/>
    <property type="evidence" value="ECO:0007669"/>
    <property type="project" value="TreeGrafter"/>
</dbReference>
<keyword evidence="3" id="KW-0121">Carboxypeptidase</keyword>
<evidence type="ECO:0000313" key="13">
    <source>
        <dbReference type="Proteomes" id="UP000515158"/>
    </source>
</evidence>
<evidence type="ECO:0000256" key="8">
    <source>
        <dbReference type="ARBA" id="ARBA00022833"/>
    </source>
</evidence>
<keyword evidence="9" id="KW-0482">Metalloprotease</keyword>
<dbReference type="InterPro" id="IPR000834">
    <property type="entry name" value="Peptidase_M14"/>
</dbReference>
<name>A0A6P8YJ53_THRPL</name>
<dbReference type="FunFam" id="3.40.630.10:FF:000084">
    <property type="entry name" value="Carboxypeptidase B2"/>
    <property type="match status" value="1"/>
</dbReference>
<dbReference type="GO" id="GO:0004181">
    <property type="term" value="F:metallocarboxypeptidase activity"/>
    <property type="evidence" value="ECO:0007669"/>
    <property type="project" value="InterPro"/>
</dbReference>
<dbReference type="AlphaFoldDB" id="A0A6P8YJ53"/>
<dbReference type="GO" id="GO:0006508">
    <property type="term" value="P:proteolysis"/>
    <property type="evidence" value="ECO:0007669"/>
    <property type="project" value="UniProtKB-KW"/>
</dbReference>
<dbReference type="InParanoid" id="A0A6P8YJ53"/>
<evidence type="ECO:0000256" key="3">
    <source>
        <dbReference type="ARBA" id="ARBA00022645"/>
    </source>
</evidence>
<dbReference type="RefSeq" id="XP_034239853.1">
    <property type="nucleotide sequence ID" value="XM_034383962.1"/>
</dbReference>
<keyword evidence="13" id="KW-1185">Reference proteome</keyword>
<evidence type="ECO:0000259" key="12">
    <source>
        <dbReference type="PROSITE" id="PS52035"/>
    </source>
</evidence>
<evidence type="ECO:0000256" key="10">
    <source>
        <dbReference type="PROSITE-ProRule" id="PRU01379"/>
    </source>
</evidence>
<accession>A0A6P8YJ53</accession>
<evidence type="ECO:0000256" key="11">
    <source>
        <dbReference type="SAM" id="SignalP"/>
    </source>
</evidence>
<evidence type="ECO:0000256" key="1">
    <source>
        <dbReference type="ARBA" id="ARBA00001947"/>
    </source>
</evidence>
<dbReference type="Gene3D" id="3.40.630.10">
    <property type="entry name" value="Zn peptidases"/>
    <property type="match status" value="1"/>
</dbReference>
<dbReference type="Proteomes" id="UP000515158">
    <property type="component" value="Unplaced"/>
</dbReference>
<dbReference type="SUPFAM" id="SSF53187">
    <property type="entry name" value="Zn-dependent exopeptidases"/>
    <property type="match status" value="1"/>
</dbReference>
<dbReference type="PRINTS" id="PR00765">
    <property type="entry name" value="CRBOXYPTASEA"/>
</dbReference>
<dbReference type="OrthoDB" id="3626597at2759"/>
<dbReference type="PROSITE" id="PS52035">
    <property type="entry name" value="PEPTIDASE_M14"/>
    <property type="match status" value="1"/>
</dbReference>
<feature type="domain" description="Peptidase M14" evidence="12">
    <location>
        <begin position="37"/>
        <end position="335"/>
    </location>
</feature>
<dbReference type="GeneID" id="117644456"/>
<dbReference type="Pfam" id="PF00246">
    <property type="entry name" value="Peptidase_M14"/>
    <property type="match status" value="1"/>
</dbReference>